<keyword evidence="1" id="KW-1133">Transmembrane helix</keyword>
<dbReference type="RefSeq" id="WP_265983523.1">
    <property type="nucleotide sequence ID" value="NZ_JAPHAV010000001.1"/>
</dbReference>
<gene>
    <name evidence="2" type="ORF">OPR82_05620</name>
</gene>
<sequence length="96" mass="10447">MSSEKEITRRFSKKITIASLGALFGIAGVGLLIRNPDTAAIVDALGPWVVALLAIYMGVGHMDFRTSKGFPSFFTNILGLAFKRRRDDGSENKGEE</sequence>
<organism evidence="2 3">
    <name type="scientific">Ochrobactrum chromiisoli</name>
    <dbReference type="NCBI Taxonomy" id="2993941"/>
    <lineage>
        <taxon>Bacteria</taxon>
        <taxon>Pseudomonadati</taxon>
        <taxon>Pseudomonadota</taxon>
        <taxon>Alphaproteobacteria</taxon>
        <taxon>Hyphomicrobiales</taxon>
        <taxon>Brucellaceae</taxon>
        <taxon>Brucella/Ochrobactrum group</taxon>
        <taxon>Ochrobactrum</taxon>
    </lineage>
</organism>
<evidence type="ECO:0000313" key="3">
    <source>
        <dbReference type="Proteomes" id="UP001301216"/>
    </source>
</evidence>
<protein>
    <recommendedName>
        <fullName evidence="4">Holin</fullName>
    </recommendedName>
</protein>
<feature type="transmembrane region" description="Helical" evidence="1">
    <location>
        <begin position="15"/>
        <end position="33"/>
    </location>
</feature>
<reference evidence="2 3" key="1">
    <citation type="submission" date="2022-11" db="EMBL/GenBank/DDBJ databases">
        <title>Brucella sp. YY2X, whole genome shotgun sequencing project.</title>
        <authorList>
            <person name="Yang Y."/>
        </authorList>
    </citation>
    <scope>NUCLEOTIDE SEQUENCE [LARGE SCALE GENOMIC DNA]</scope>
    <source>
        <strain evidence="2 3">YY2X</strain>
    </source>
</reference>
<evidence type="ECO:0008006" key="4">
    <source>
        <dbReference type="Google" id="ProtNLM"/>
    </source>
</evidence>
<evidence type="ECO:0000313" key="2">
    <source>
        <dbReference type="EMBL" id="MCX2696255.1"/>
    </source>
</evidence>
<proteinExistence type="predicted"/>
<feature type="transmembrane region" description="Helical" evidence="1">
    <location>
        <begin position="39"/>
        <end position="59"/>
    </location>
</feature>
<comment type="caution">
    <text evidence="2">The sequence shown here is derived from an EMBL/GenBank/DDBJ whole genome shotgun (WGS) entry which is preliminary data.</text>
</comment>
<name>A0ABT3QKW4_9HYPH</name>
<evidence type="ECO:0000256" key="1">
    <source>
        <dbReference type="SAM" id="Phobius"/>
    </source>
</evidence>
<keyword evidence="1" id="KW-0812">Transmembrane</keyword>
<accession>A0ABT3QKW4</accession>
<keyword evidence="1" id="KW-0472">Membrane</keyword>
<keyword evidence="3" id="KW-1185">Reference proteome</keyword>
<dbReference type="Proteomes" id="UP001301216">
    <property type="component" value="Unassembled WGS sequence"/>
</dbReference>
<dbReference type="EMBL" id="JAPHAV010000001">
    <property type="protein sequence ID" value="MCX2696255.1"/>
    <property type="molecule type" value="Genomic_DNA"/>
</dbReference>